<feature type="region of interest" description="Disordered" evidence="1">
    <location>
        <begin position="348"/>
        <end position="373"/>
    </location>
</feature>
<dbReference type="PANTHER" id="PTHR10775">
    <property type="entry name" value="OS08G0208400 PROTEIN"/>
    <property type="match status" value="1"/>
</dbReference>
<sequence>MDKSWMNSDARHTKAYLRGVNGFMAFAFRNSAVGDKILCPCSSSYVNTDNGDGVELVEESSEEDDISALLRDLACGLDDRGDFDDNSSVELPKELVDLQKLVEANNQELFPNCKKYTKLRFLIRLLHIKLLGGWTDRNFDLILDLFNDVLPEGSTLPRNYYETKKLIKSIGLGYISIHACENNCILYWEEHANSESCPKCKDQLPERLLPQGSKRSCQQGCKWKFGLDNKLKIRTELSSNALQNWDWKGRHKEGQMLKGQMLKSCHNMPLIHDSVWLKCKSVCPPSRPIVAQSARNITTAPSDIQQPYFANDTHAAIEQSMLPPRLTTSRSSINMSIAQTNDILPRFANDTHAGTDESLLPYRPDATHSPIKK</sequence>
<dbReference type="InterPro" id="IPR029480">
    <property type="entry name" value="Transpos_assoc"/>
</dbReference>
<keyword evidence="4" id="KW-1185">Reference proteome</keyword>
<dbReference type="EnsemblPlants" id="OB04G13230.1">
    <property type="protein sequence ID" value="OB04G13230.1"/>
    <property type="gene ID" value="OB04G13230"/>
</dbReference>
<dbReference type="PANTHER" id="PTHR10775:SF185">
    <property type="entry name" value="OS08G0208400 PROTEIN"/>
    <property type="match status" value="1"/>
</dbReference>
<dbReference type="Gramene" id="OB04G13230.1">
    <property type="protein sequence ID" value="OB04G13230.1"/>
    <property type="gene ID" value="OB04G13230"/>
</dbReference>
<dbReference type="Pfam" id="PF13963">
    <property type="entry name" value="Transpos_assoc"/>
    <property type="match status" value="1"/>
</dbReference>
<protein>
    <recommendedName>
        <fullName evidence="2">Transposase-associated domain-containing protein</fullName>
    </recommendedName>
</protein>
<evidence type="ECO:0000256" key="1">
    <source>
        <dbReference type="SAM" id="MobiDB-lite"/>
    </source>
</evidence>
<reference evidence="3" key="2">
    <citation type="submission" date="2013-04" db="UniProtKB">
        <authorList>
            <consortium name="EnsemblPlants"/>
        </authorList>
    </citation>
    <scope>IDENTIFICATION</scope>
</reference>
<evidence type="ECO:0000313" key="3">
    <source>
        <dbReference type="EnsemblPlants" id="OB04G13230.1"/>
    </source>
</evidence>
<organism evidence="3">
    <name type="scientific">Oryza brachyantha</name>
    <name type="common">malo sina</name>
    <dbReference type="NCBI Taxonomy" id="4533"/>
    <lineage>
        <taxon>Eukaryota</taxon>
        <taxon>Viridiplantae</taxon>
        <taxon>Streptophyta</taxon>
        <taxon>Embryophyta</taxon>
        <taxon>Tracheophyta</taxon>
        <taxon>Spermatophyta</taxon>
        <taxon>Magnoliopsida</taxon>
        <taxon>Liliopsida</taxon>
        <taxon>Poales</taxon>
        <taxon>Poaceae</taxon>
        <taxon>BOP clade</taxon>
        <taxon>Oryzoideae</taxon>
        <taxon>Oryzeae</taxon>
        <taxon>Oryzinae</taxon>
        <taxon>Oryza</taxon>
    </lineage>
</organism>
<proteinExistence type="predicted"/>
<dbReference type="HOGENOM" id="CLU_063176_0_0_1"/>
<evidence type="ECO:0000313" key="4">
    <source>
        <dbReference type="Proteomes" id="UP000006038"/>
    </source>
</evidence>
<dbReference type="AlphaFoldDB" id="J3LVZ8"/>
<dbReference type="eggNOG" id="ENOG502SHDI">
    <property type="taxonomic scope" value="Eukaryota"/>
</dbReference>
<accession>J3LVZ8</accession>
<name>J3LVZ8_ORYBR</name>
<reference evidence="3" key="1">
    <citation type="journal article" date="2013" name="Nat. Commun.">
        <title>Whole-genome sequencing of Oryza brachyantha reveals mechanisms underlying Oryza genome evolution.</title>
        <authorList>
            <person name="Chen J."/>
            <person name="Huang Q."/>
            <person name="Gao D."/>
            <person name="Wang J."/>
            <person name="Lang Y."/>
            <person name="Liu T."/>
            <person name="Li B."/>
            <person name="Bai Z."/>
            <person name="Luis Goicoechea J."/>
            <person name="Liang C."/>
            <person name="Chen C."/>
            <person name="Zhang W."/>
            <person name="Sun S."/>
            <person name="Liao Y."/>
            <person name="Zhang X."/>
            <person name="Yang L."/>
            <person name="Song C."/>
            <person name="Wang M."/>
            <person name="Shi J."/>
            <person name="Liu G."/>
            <person name="Liu J."/>
            <person name="Zhou H."/>
            <person name="Zhou W."/>
            <person name="Yu Q."/>
            <person name="An N."/>
            <person name="Chen Y."/>
            <person name="Cai Q."/>
            <person name="Wang B."/>
            <person name="Liu B."/>
            <person name="Min J."/>
            <person name="Huang Y."/>
            <person name="Wu H."/>
            <person name="Li Z."/>
            <person name="Zhang Y."/>
            <person name="Yin Y."/>
            <person name="Song W."/>
            <person name="Jiang J."/>
            <person name="Jackson S.A."/>
            <person name="Wing R.A."/>
            <person name="Wang J."/>
            <person name="Chen M."/>
        </authorList>
    </citation>
    <scope>NUCLEOTIDE SEQUENCE [LARGE SCALE GENOMIC DNA]</scope>
    <source>
        <strain evidence="3">cv. IRGC 101232</strain>
    </source>
</reference>
<evidence type="ECO:0000259" key="2">
    <source>
        <dbReference type="Pfam" id="PF13963"/>
    </source>
</evidence>
<feature type="domain" description="Transposase-associated" evidence="2">
    <location>
        <begin position="3"/>
        <end position="43"/>
    </location>
</feature>
<dbReference type="Proteomes" id="UP000006038">
    <property type="component" value="Chromosome 4"/>
</dbReference>